<evidence type="ECO:0000259" key="4">
    <source>
        <dbReference type="PROSITE" id="PS01124"/>
    </source>
</evidence>
<keyword evidence="3" id="KW-0804">Transcription</keyword>
<dbReference type="Pfam" id="PF12833">
    <property type="entry name" value="HTH_18"/>
    <property type="match status" value="1"/>
</dbReference>
<sequence length="260" mass="29124">MQQPLQRRPGQIWGDMARNRTVRDVQFGVYQPLGIEIEPHVHEDRHLVFVFGGNYITSAQGAPPVTSAPILVDNPAGTAHRDRFLRPEGRFLTLNLAPEASHEGHARASRNPRDIARMLSVVAELEFDAPTLLLEEVAETVRSNARPADEAPGPGWLGRAYEMVMEEDARGVTLDALAREADMHPVHIARSFRAAWGRTAGELIRERQFERACDLLARSEQPIAQIALELGFCDQAHFTRFFRRRAGLPPLRFRRASGVA</sequence>
<evidence type="ECO:0000256" key="2">
    <source>
        <dbReference type="ARBA" id="ARBA00023125"/>
    </source>
</evidence>
<dbReference type="PANTHER" id="PTHR46796">
    <property type="entry name" value="HTH-TYPE TRANSCRIPTIONAL ACTIVATOR RHAS-RELATED"/>
    <property type="match status" value="1"/>
</dbReference>
<dbReference type="EMBL" id="JAHWXP010000002">
    <property type="protein sequence ID" value="MBY8337326.1"/>
    <property type="molecule type" value="Genomic_DNA"/>
</dbReference>
<dbReference type="PRINTS" id="PR00032">
    <property type="entry name" value="HTHARAC"/>
</dbReference>
<keyword evidence="6" id="KW-1185">Reference proteome</keyword>
<keyword evidence="1" id="KW-0805">Transcription regulation</keyword>
<gene>
    <name evidence="5" type="ORF">KYN89_09705</name>
</gene>
<dbReference type="InterPro" id="IPR018060">
    <property type="entry name" value="HTH_AraC"/>
</dbReference>
<dbReference type="PANTHER" id="PTHR46796:SF2">
    <property type="entry name" value="TRANSCRIPTIONAL REGULATORY PROTEIN"/>
    <property type="match status" value="1"/>
</dbReference>
<dbReference type="SMART" id="SM00342">
    <property type="entry name" value="HTH_ARAC"/>
    <property type="match status" value="1"/>
</dbReference>
<evidence type="ECO:0000256" key="3">
    <source>
        <dbReference type="ARBA" id="ARBA00023163"/>
    </source>
</evidence>
<dbReference type="Gene3D" id="1.10.10.60">
    <property type="entry name" value="Homeodomain-like"/>
    <property type="match status" value="1"/>
</dbReference>
<dbReference type="InterPro" id="IPR050204">
    <property type="entry name" value="AraC_XylS_family_regulators"/>
</dbReference>
<comment type="caution">
    <text evidence="5">The sequence shown here is derived from an EMBL/GenBank/DDBJ whole genome shotgun (WGS) entry which is preliminary data.</text>
</comment>
<proteinExistence type="predicted"/>
<reference evidence="5 6" key="1">
    <citation type="submission" date="2021-07" db="EMBL/GenBank/DDBJ databases">
        <title>Alteriqipengyuania abyssalis NZ-12B nov, sp.nov isolated from deep sea sponge in pacific ocean.</title>
        <authorList>
            <person name="Tareen S."/>
            <person name="Wink J."/>
        </authorList>
    </citation>
    <scope>NUCLEOTIDE SEQUENCE [LARGE SCALE GENOMIC DNA]</scope>
    <source>
        <strain evidence="5 6">NZ-12B</strain>
    </source>
</reference>
<evidence type="ECO:0000256" key="1">
    <source>
        <dbReference type="ARBA" id="ARBA00023015"/>
    </source>
</evidence>
<evidence type="ECO:0000313" key="6">
    <source>
        <dbReference type="Proteomes" id="UP000759298"/>
    </source>
</evidence>
<dbReference type="RefSeq" id="WP_222824840.1">
    <property type="nucleotide sequence ID" value="NZ_JAHWXP010000002.1"/>
</dbReference>
<keyword evidence="2" id="KW-0238">DNA-binding</keyword>
<accession>A0ABS7PEB4</accession>
<feature type="domain" description="HTH araC/xylS-type" evidence="4">
    <location>
        <begin position="158"/>
        <end position="256"/>
    </location>
</feature>
<protein>
    <submittedName>
        <fullName evidence="5">AraC family transcriptional regulator</fullName>
    </submittedName>
</protein>
<dbReference type="PROSITE" id="PS01124">
    <property type="entry name" value="HTH_ARAC_FAMILY_2"/>
    <property type="match status" value="1"/>
</dbReference>
<name>A0ABS7PEB4_9SPHN</name>
<dbReference type="InterPro" id="IPR020449">
    <property type="entry name" value="Tscrpt_reg_AraC-type_HTH"/>
</dbReference>
<organism evidence="5 6">
    <name type="scientific">Alteriqipengyuania abyssalis</name>
    <dbReference type="NCBI Taxonomy" id="2860200"/>
    <lineage>
        <taxon>Bacteria</taxon>
        <taxon>Pseudomonadati</taxon>
        <taxon>Pseudomonadota</taxon>
        <taxon>Alphaproteobacteria</taxon>
        <taxon>Sphingomonadales</taxon>
        <taxon>Erythrobacteraceae</taxon>
        <taxon>Alteriqipengyuania</taxon>
    </lineage>
</organism>
<evidence type="ECO:0000313" key="5">
    <source>
        <dbReference type="EMBL" id="MBY8337326.1"/>
    </source>
</evidence>
<dbReference type="Proteomes" id="UP000759298">
    <property type="component" value="Unassembled WGS sequence"/>
</dbReference>
<dbReference type="InterPro" id="IPR009057">
    <property type="entry name" value="Homeodomain-like_sf"/>
</dbReference>
<dbReference type="SUPFAM" id="SSF46689">
    <property type="entry name" value="Homeodomain-like"/>
    <property type="match status" value="2"/>
</dbReference>